<dbReference type="Gene3D" id="3.40.50.12780">
    <property type="entry name" value="N-terminal domain of ligase-like"/>
    <property type="match status" value="1"/>
</dbReference>
<dbReference type="InterPro" id="IPR042099">
    <property type="entry name" value="ANL_N_sf"/>
</dbReference>
<dbReference type="Pfam" id="PF07993">
    <property type="entry name" value="NAD_binding_4"/>
    <property type="match status" value="1"/>
</dbReference>
<dbReference type="AlphaFoldDB" id="A0A9N9FYI0"/>
<dbReference type="InterPro" id="IPR036291">
    <property type="entry name" value="NAD(P)-bd_dom_sf"/>
</dbReference>
<dbReference type="PANTHER" id="PTHR43439:SF2">
    <property type="entry name" value="ENZYME, PUTATIVE (JCVI)-RELATED"/>
    <property type="match status" value="1"/>
</dbReference>
<reference evidence="4" key="1">
    <citation type="submission" date="2021-06" db="EMBL/GenBank/DDBJ databases">
        <authorList>
            <person name="Kallberg Y."/>
            <person name="Tangrot J."/>
            <person name="Rosling A."/>
        </authorList>
    </citation>
    <scope>NUCLEOTIDE SEQUENCE</scope>
    <source>
        <strain evidence="4">IN212</strain>
    </source>
</reference>
<dbReference type="PROSITE" id="PS50075">
    <property type="entry name" value="CARRIER"/>
    <property type="match status" value="1"/>
</dbReference>
<dbReference type="InterPro" id="IPR036736">
    <property type="entry name" value="ACP-like_sf"/>
</dbReference>
<dbReference type="PANTHER" id="PTHR43439">
    <property type="entry name" value="PHENYLACETATE-COENZYME A LIGASE"/>
    <property type="match status" value="1"/>
</dbReference>
<evidence type="ECO:0000256" key="1">
    <source>
        <dbReference type="ARBA" id="ARBA00022450"/>
    </source>
</evidence>
<proteinExistence type="predicted"/>
<dbReference type="GO" id="GO:0031177">
    <property type="term" value="F:phosphopantetheine binding"/>
    <property type="evidence" value="ECO:0007669"/>
    <property type="project" value="InterPro"/>
</dbReference>
<dbReference type="InterPro" id="IPR013120">
    <property type="entry name" value="FAR_NAD-bd"/>
</dbReference>
<dbReference type="InterPro" id="IPR006162">
    <property type="entry name" value="Ppantetheine_attach_site"/>
</dbReference>
<comment type="caution">
    <text evidence="4">The sequence shown here is derived from an EMBL/GenBank/DDBJ whole genome shotgun (WGS) entry which is preliminary data.</text>
</comment>
<organism evidence="4 5">
    <name type="scientific">Racocetra fulgida</name>
    <dbReference type="NCBI Taxonomy" id="60492"/>
    <lineage>
        <taxon>Eukaryota</taxon>
        <taxon>Fungi</taxon>
        <taxon>Fungi incertae sedis</taxon>
        <taxon>Mucoromycota</taxon>
        <taxon>Glomeromycotina</taxon>
        <taxon>Glomeromycetes</taxon>
        <taxon>Diversisporales</taxon>
        <taxon>Gigasporaceae</taxon>
        <taxon>Racocetra</taxon>
    </lineage>
</organism>
<dbReference type="SUPFAM" id="SSF51735">
    <property type="entry name" value="NAD(P)-binding Rossmann-fold domains"/>
    <property type="match status" value="1"/>
</dbReference>
<dbReference type="Pfam" id="PF00550">
    <property type="entry name" value="PP-binding"/>
    <property type="match status" value="1"/>
</dbReference>
<dbReference type="EMBL" id="CAJVPZ010005738">
    <property type="protein sequence ID" value="CAG8565051.1"/>
    <property type="molecule type" value="Genomic_DNA"/>
</dbReference>
<dbReference type="SUPFAM" id="SSF56801">
    <property type="entry name" value="Acetyl-CoA synthetase-like"/>
    <property type="match status" value="1"/>
</dbReference>
<gene>
    <name evidence="4" type="ORF">RFULGI_LOCUS5223</name>
</gene>
<evidence type="ECO:0000313" key="4">
    <source>
        <dbReference type="EMBL" id="CAG8565051.1"/>
    </source>
</evidence>
<keyword evidence="1" id="KW-0596">Phosphopantetheine</keyword>
<dbReference type="PROSITE" id="PS00012">
    <property type="entry name" value="PHOSPHOPANTETHEINE"/>
    <property type="match status" value="1"/>
</dbReference>
<dbReference type="SMART" id="SM00823">
    <property type="entry name" value="PKS_PP"/>
    <property type="match status" value="1"/>
</dbReference>
<feature type="domain" description="Carrier" evidence="3">
    <location>
        <begin position="548"/>
        <end position="624"/>
    </location>
</feature>
<dbReference type="Pfam" id="PF23562">
    <property type="entry name" value="AMP-binding_C_3"/>
    <property type="match status" value="1"/>
</dbReference>
<evidence type="ECO:0000259" key="3">
    <source>
        <dbReference type="PROSITE" id="PS50075"/>
    </source>
</evidence>
<dbReference type="InterPro" id="IPR009081">
    <property type="entry name" value="PP-bd_ACP"/>
</dbReference>
<dbReference type="OrthoDB" id="429813at2759"/>
<evidence type="ECO:0000313" key="5">
    <source>
        <dbReference type="Proteomes" id="UP000789396"/>
    </source>
</evidence>
<evidence type="ECO:0000256" key="2">
    <source>
        <dbReference type="ARBA" id="ARBA00022553"/>
    </source>
</evidence>
<dbReference type="Pfam" id="PF00501">
    <property type="entry name" value="AMP-binding"/>
    <property type="match status" value="1"/>
</dbReference>
<dbReference type="InterPro" id="IPR020806">
    <property type="entry name" value="PKS_PP-bd"/>
</dbReference>
<keyword evidence="5" id="KW-1185">Reference proteome</keyword>
<keyword evidence="2" id="KW-0597">Phosphoprotein</keyword>
<dbReference type="SUPFAM" id="SSF47336">
    <property type="entry name" value="ACP-like"/>
    <property type="match status" value="1"/>
</dbReference>
<dbReference type="InterPro" id="IPR000873">
    <property type="entry name" value="AMP-dep_synth/lig_dom"/>
</dbReference>
<dbReference type="InterPro" id="IPR051414">
    <property type="entry name" value="Adenylate-forming_Reductase"/>
</dbReference>
<sequence length="1070" mass="121883">MSGKFQSLLEAFQHQVSTRPKDKVLLIPNGTKYDEINFQDLDIIINKYANYWNKQLVNKNLDKNRLIGYLAQSGPEYLFNSMALWKLDFQILFLSPRNSESALIHLLQEANSHILIYDPQLSKISVNVQNKINSQHSQSLNIFQLPNNLEDEKTDHFTPALRLDENPYEKIIAIFHSSGSTSFPKLVHISNRYFLKATETNNTHEIILSTPPLFHVYGFAVALRYVLAHGSKYAFPIIAGSIPLVNEVLHSLKQSNARIFYTLSATLEQIYKNYPDEIKTLLKLKSIFYGGAALLPQVGEQLAQSGVKIRNSYGSTETGLLMVAPEKKLSLDIPWDAMKPLVPESDMKWIERNDILDGAKELAIKKSHQSLASIKENTDSDYYRVGDLFLETPKGSGLYILLGRVDDTLIHTTGEKTNPVPMEDTIRLNQFVRHTIVIGHNRPFNCLLIELDVDRLKNAPSSEITKSILDSVHQANINCPSHSRIFDEMVYILPLEGKMLPRTMKNGIQRKKVEIEFKEEIETLYNNLVSRKAVSSEKSFSDNQWNEDSVKSTVLNSLKLAIGDSFLKITEYETSFFALGLDSLSATKLRSILQNQFSFIDLHYDVIFEHNTVQSLTHYLMRELSKSNVTQNQYAKDGHEEKFQVLKDEVNSYIKKYNQINNFPSMGYVNKIINGNRQNCETVLITGATGSLGSFILRDLLNNPKVLKIYCLVRASDENNGWFRLKDSFEQRHLDTSLLSKERVIILPSDLGDSKLGQTKNVYLKLVREITQIYHVAWRLDFNSKIEVFERECIGGTVNLLMLARDAYTHHQNVHFNFTSSISTSLRSKINVKEDELPQDISSAILNGYGLSKFITEHICAEWSQKIGFKLDIHRVGQVCGDSVTGVWNTKEHISLMIKGAQVMKIMPDSYTSNVDWIPVDVASQSIVDVSLNAPFGNDIDYVRVNHIINPKRIRWDEFLKSLQKSGIDFKIVSNKEWLNILLKTSEYQDVEKNPVAALSGFFEKTISESSNRSEQPLFETHKSIKRSLTLSNCQKIDIELPEVLNPSVLKISNPPEMVDSLHKYETRPG</sequence>
<name>A0A9N9FYI0_9GLOM</name>
<accession>A0A9N9FYI0</accession>
<dbReference type="Gene3D" id="3.40.50.720">
    <property type="entry name" value="NAD(P)-binding Rossmann-like Domain"/>
    <property type="match status" value="1"/>
</dbReference>
<protein>
    <submittedName>
        <fullName evidence="4">4572_t:CDS:1</fullName>
    </submittedName>
</protein>
<dbReference type="Gene3D" id="1.10.1200.10">
    <property type="entry name" value="ACP-like"/>
    <property type="match status" value="1"/>
</dbReference>
<dbReference type="Proteomes" id="UP000789396">
    <property type="component" value="Unassembled WGS sequence"/>
</dbReference>